<dbReference type="AlphaFoldDB" id="A0A6V7V2U8"/>
<reference evidence="1 2" key="1">
    <citation type="submission" date="2020-08" db="EMBL/GenBank/DDBJ databases">
        <authorList>
            <person name="Koutsovoulos G."/>
            <person name="Danchin GJ E."/>
        </authorList>
    </citation>
    <scope>NUCLEOTIDE SEQUENCE [LARGE SCALE GENOMIC DNA]</scope>
</reference>
<organism evidence="1 2">
    <name type="scientific">Meloidogyne enterolobii</name>
    <name type="common">Root-knot nematode worm</name>
    <name type="synonym">Meloidogyne mayaguensis</name>
    <dbReference type="NCBI Taxonomy" id="390850"/>
    <lineage>
        <taxon>Eukaryota</taxon>
        <taxon>Metazoa</taxon>
        <taxon>Ecdysozoa</taxon>
        <taxon>Nematoda</taxon>
        <taxon>Chromadorea</taxon>
        <taxon>Rhabditida</taxon>
        <taxon>Tylenchina</taxon>
        <taxon>Tylenchomorpha</taxon>
        <taxon>Tylenchoidea</taxon>
        <taxon>Meloidogynidae</taxon>
        <taxon>Meloidogyninae</taxon>
        <taxon>Meloidogyne</taxon>
    </lineage>
</organism>
<evidence type="ECO:0000313" key="2">
    <source>
        <dbReference type="Proteomes" id="UP000580250"/>
    </source>
</evidence>
<gene>
    <name evidence="1" type="ORF">MENT_LOCUS19893</name>
</gene>
<accession>A0A6V7V2U8</accession>
<dbReference type="Proteomes" id="UP000580250">
    <property type="component" value="Unassembled WGS sequence"/>
</dbReference>
<sequence>MNFSKKVFRLKEVMRNSREAMNREKNNKHETPYFLIYFFLN</sequence>
<comment type="caution">
    <text evidence="1">The sequence shown here is derived from an EMBL/GenBank/DDBJ whole genome shotgun (WGS) entry which is preliminary data.</text>
</comment>
<evidence type="ECO:0000313" key="1">
    <source>
        <dbReference type="EMBL" id="CAD2168521.1"/>
    </source>
</evidence>
<dbReference type="EMBL" id="CAJEWN010000142">
    <property type="protein sequence ID" value="CAD2168521.1"/>
    <property type="molecule type" value="Genomic_DNA"/>
</dbReference>
<protein>
    <submittedName>
        <fullName evidence="1">Uncharacterized protein</fullName>
    </submittedName>
</protein>
<proteinExistence type="predicted"/>
<name>A0A6V7V2U8_MELEN</name>